<evidence type="ECO:0000259" key="2">
    <source>
        <dbReference type="Pfam" id="PF06916"/>
    </source>
</evidence>
<dbReference type="Pfam" id="PF06916">
    <property type="entry name" value="FAM210A-B_dom"/>
    <property type="match status" value="1"/>
</dbReference>
<dbReference type="STRING" id="7234.B4GXA4"/>
<protein>
    <submittedName>
        <fullName evidence="3">GL21148</fullName>
    </submittedName>
</protein>
<keyword evidence="4" id="KW-1185">Reference proteome</keyword>
<dbReference type="InterPro" id="IPR045866">
    <property type="entry name" value="FAM210A/B-like"/>
</dbReference>
<dbReference type="HOGENOM" id="CLU_067409_0_0_1"/>
<dbReference type="OMA" id="GINMMPV"/>
<sequence length="356" mass="38564">MLDEVGDNFNEIIDGDYIFGSNQKKEMKNIVTLPQAFGDFRSGLEIYPKSKVEPSVQPFHTSSKIQNYAAAAALPLPINVDAAETTRFSPQRSRDITCTVMMAQAPISTIDITTDNSSSASLSGSGYQDPHVQSYDCFGSISLNSVMQSNVPTPFGGMHKFSHLNMPGGQWSQEYKFTSQNLHSSHYSSLRDSARADWGSYDQNATLGTSRGVSTRRNYSTHSAPPSSETTPPPASSATKDPPTEAKLTKKEKLKQAFKEYGTTIITFHVGISLISLGGFYLLVSSGINLVPVLEFLGITSTAIAEKVATGSTFVVAYAVHKVFAPARISITLGATPFIVRFLRSKGFLKSKSNST</sequence>
<name>B4GXA4_DROPE</name>
<feature type="region of interest" description="Disordered" evidence="1">
    <location>
        <begin position="205"/>
        <end position="249"/>
    </location>
</feature>
<feature type="compositionally biased region" description="Low complexity" evidence="1">
    <location>
        <begin position="220"/>
        <end position="241"/>
    </location>
</feature>
<dbReference type="GO" id="GO:0005739">
    <property type="term" value="C:mitochondrion"/>
    <property type="evidence" value="ECO:0007669"/>
    <property type="project" value="TreeGrafter"/>
</dbReference>
<dbReference type="OrthoDB" id="426386at2759"/>
<proteinExistence type="predicted"/>
<evidence type="ECO:0000256" key="1">
    <source>
        <dbReference type="SAM" id="MobiDB-lite"/>
    </source>
</evidence>
<dbReference type="Proteomes" id="UP000008744">
    <property type="component" value="Unassembled WGS sequence"/>
</dbReference>
<evidence type="ECO:0000313" key="3">
    <source>
        <dbReference type="EMBL" id="EDW27215.1"/>
    </source>
</evidence>
<accession>B4GXA4</accession>
<dbReference type="AlphaFoldDB" id="B4GXA4"/>
<organism evidence="4">
    <name type="scientific">Drosophila persimilis</name>
    <name type="common">Fruit fly</name>
    <dbReference type="NCBI Taxonomy" id="7234"/>
    <lineage>
        <taxon>Eukaryota</taxon>
        <taxon>Metazoa</taxon>
        <taxon>Ecdysozoa</taxon>
        <taxon>Arthropoda</taxon>
        <taxon>Hexapoda</taxon>
        <taxon>Insecta</taxon>
        <taxon>Pterygota</taxon>
        <taxon>Neoptera</taxon>
        <taxon>Endopterygota</taxon>
        <taxon>Diptera</taxon>
        <taxon>Brachycera</taxon>
        <taxon>Muscomorpha</taxon>
        <taxon>Ephydroidea</taxon>
        <taxon>Drosophilidae</taxon>
        <taxon>Drosophila</taxon>
        <taxon>Sophophora</taxon>
    </lineage>
</organism>
<dbReference type="eggNOG" id="KOG4526">
    <property type="taxonomic scope" value="Eukaryota"/>
</dbReference>
<dbReference type="PANTHER" id="PTHR21377">
    <property type="entry name" value="PROTEIN FAM210B, MITOCHONDRIAL"/>
    <property type="match status" value="1"/>
</dbReference>
<gene>
    <name evidence="3" type="primary">Dper\GL21148</name>
    <name evidence="3" type="ORF">Dper_GL21148</name>
</gene>
<dbReference type="PANTHER" id="PTHR21377:SF0">
    <property type="entry name" value="PROTEIN FAM210B, MITOCHONDRIAL"/>
    <property type="match status" value="1"/>
</dbReference>
<dbReference type="PhylomeDB" id="B4GXA4"/>
<evidence type="ECO:0000313" key="4">
    <source>
        <dbReference type="Proteomes" id="UP000008744"/>
    </source>
</evidence>
<dbReference type="EMBL" id="CH479195">
    <property type="protein sequence ID" value="EDW27215.1"/>
    <property type="molecule type" value="Genomic_DNA"/>
</dbReference>
<dbReference type="InterPro" id="IPR009688">
    <property type="entry name" value="FAM210A/B-like_dom"/>
</dbReference>
<feature type="compositionally biased region" description="Polar residues" evidence="1">
    <location>
        <begin position="205"/>
        <end position="218"/>
    </location>
</feature>
<feature type="domain" description="DUF1279" evidence="2">
    <location>
        <begin position="252"/>
        <end position="338"/>
    </location>
</feature>
<reference evidence="3 4" key="1">
    <citation type="journal article" date="2007" name="Nature">
        <title>Evolution of genes and genomes on the Drosophila phylogeny.</title>
        <authorList>
            <consortium name="Drosophila 12 Genomes Consortium"/>
            <person name="Clark A.G."/>
            <person name="Eisen M.B."/>
            <person name="Smith D.R."/>
            <person name="Bergman C.M."/>
            <person name="Oliver B."/>
            <person name="Markow T.A."/>
            <person name="Kaufman T.C."/>
            <person name="Kellis M."/>
            <person name="Gelbart W."/>
            <person name="Iyer V.N."/>
            <person name="Pollard D.A."/>
            <person name="Sackton T.B."/>
            <person name="Larracuente A.M."/>
            <person name="Singh N.D."/>
            <person name="Abad J.P."/>
            <person name="Abt D.N."/>
            <person name="Adryan B."/>
            <person name="Aguade M."/>
            <person name="Akashi H."/>
            <person name="Anderson W.W."/>
            <person name="Aquadro C.F."/>
            <person name="Ardell D.H."/>
            <person name="Arguello R."/>
            <person name="Artieri C.G."/>
            <person name="Barbash D.A."/>
            <person name="Barker D."/>
            <person name="Barsanti P."/>
            <person name="Batterham P."/>
            <person name="Batzoglou S."/>
            <person name="Begun D."/>
            <person name="Bhutkar A."/>
            <person name="Blanco E."/>
            <person name="Bosak S.A."/>
            <person name="Bradley R.K."/>
            <person name="Brand A.D."/>
            <person name="Brent M.R."/>
            <person name="Brooks A.N."/>
            <person name="Brown R.H."/>
            <person name="Butlin R.K."/>
            <person name="Caggese C."/>
            <person name="Calvi B.R."/>
            <person name="Bernardo de Carvalho A."/>
            <person name="Caspi A."/>
            <person name="Castrezana S."/>
            <person name="Celniker S.E."/>
            <person name="Chang J.L."/>
            <person name="Chapple C."/>
            <person name="Chatterji S."/>
            <person name="Chinwalla A."/>
            <person name="Civetta A."/>
            <person name="Clifton S.W."/>
            <person name="Comeron J.M."/>
            <person name="Costello J.C."/>
            <person name="Coyne J.A."/>
            <person name="Daub J."/>
            <person name="David R.G."/>
            <person name="Delcher A.L."/>
            <person name="Delehaunty K."/>
            <person name="Do C.B."/>
            <person name="Ebling H."/>
            <person name="Edwards K."/>
            <person name="Eickbush T."/>
            <person name="Evans J.D."/>
            <person name="Filipski A."/>
            <person name="Findeiss S."/>
            <person name="Freyhult E."/>
            <person name="Fulton L."/>
            <person name="Fulton R."/>
            <person name="Garcia A.C."/>
            <person name="Gardiner A."/>
            <person name="Garfield D.A."/>
            <person name="Garvin B.E."/>
            <person name="Gibson G."/>
            <person name="Gilbert D."/>
            <person name="Gnerre S."/>
            <person name="Godfrey J."/>
            <person name="Good R."/>
            <person name="Gotea V."/>
            <person name="Gravely B."/>
            <person name="Greenberg A.J."/>
            <person name="Griffiths-Jones S."/>
            <person name="Gross S."/>
            <person name="Guigo R."/>
            <person name="Gustafson E.A."/>
            <person name="Haerty W."/>
            <person name="Hahn M.W."/>
            <person name="Halligan D.L."/>
            <person name="Halpern A.L."/>
            <person name="Halter G.M."/>
            <person name="Han M.V."/>
            <person name="Heger A."/>
            <person name="Hillier L."/>
            <person name="Hinrichs A.S."/>
            <person name="Holmes I."/>
            <person name="Hoskins R.A."/>
            <person name="Hubisz M.J."/>
            <person name="Hultmark D."/>
            <person name="Huntley M.A."/>
            <person name="Jaffe D.B."/>
            <person name="Jagadeeshan S."/>
            <person name="Jeck W.R."/>
            <person name="Johnson J."/>
            <person name="Jones C.D."/>
            <person name="Jordan W.C."/>
            <person name="Karpen G.H."/>
            <person name="Kataoka E."/>
            <person name="Keightley P.D."/>
            <person name="Kheradpour P."/>
            <person name="Kirkness E.F."/>
            <person name="Koerich L.B."/>
            <person name="Kristiansen K."/>
            <person name="Kudrna D."/>
            <person name="Kulathinal R.J."/>
            <person name="Kumar S."/>
            <person name="Kwok R."/>
            <person name="Lander E."/>
            <person name="Langley C.H."/>
            <person name="Lapoint R."/>
            <person name="Lazzaro B.P."/>
            <person name="Lee S.J."/>
            <person name="Levesque L."/>
            <person name="Li R."/>
            <person name="Lin C.F."/>
            <person name="Lin M.F."/>
            <person name="Lindblad-Toh K."/>
            <person name="Llopart A."/>
            <person name="Long M."/>
            <person name="Low L."/>
            <person name="Lozovsky E."/>
            <person name="Lu J."/>
            <person name="Luo M."/>
            <person name="Machado C.A."/>
            <person name="Makalowski W."/>
            <person name="Marzo M."/>
            <person name="Matsuda M."/>
            <person name="Matzkin L."/>
            <person name="McAllister B."/>
            <person name="McBride C.S."/>
            <person name="McKernan B."/>
            <person name="McKernan K."/>
            <person name="Mendez-Lago M."/>
            <person name="Minx P."/>
            <person name="Mollenhauer M.U."/>
            <person name="Montooth K."/>
            <person name="Mount S.M."/>
            <person name="Mu X."/>
            <person name="Myers E."/>
            <person name="Negre B."/>
            <person name="Newfeld S."/>
            <person name="Nielsen R."/>
            <person name="Noor M.A."/>
            <person name="O'Grady P."/>
            <person name="Pachter L."/>
            <person name="Papaceit M."/>
            <person name="Parisi M.J."/>
            <person name="Parisi M."/>
            <person name="Parts L."/>
            <person name="Pedersen J.S."/>
            <person name="Pesole G."/>
            <person name="Phillippy A.M."/>
            <person name="Ponting C.P."/>
            <person name="Pop M."/>
            <person name="Porcelli D."/>
            <person name="Powell J.R."/>
            <person name="Prohaska S."/>
            <person name="Pruitt K."/>
            <person name="Puig M."/>
            <person name="Quesneville H."/>
            <person name="Ram K.R."/>
            <person name="Rand D."/>
            <person name="Rasmussen M.D."/>
            <person name="Reed L.K."/>
            <person name="Reenan R."/>
            <person name="Reily A."/>
            <person name="Remington K.A."/>
            <person name="Rieger T.T."/>
            <person name="Ritchie M.G."/>
            <person name="Robin C."/>
            <person name="Rogers Y.H."/>
            <person name="Rohde C."/>
            <person name="Rozas J."/>
            <person name="Rubenfield M.J."/>
            <person name="Ruiz A."/>
            <person name="Russo S."/>
            <person name="Salzberg S.L."/>
            <person name="Sanchez-Gracia A."/>
            <person name="Saranga D.J."/>
            <person name="Sato H."/>
            <person name="Schaeffer S.W."/>
            <person name="Schatz M.C."/>
            <person name="Schlenke T."/>
            <person name="Schwartz R."/>
            <person name="Segarra C."/>
            <person name="Singh R.S."/>
            <person name="Sirot L."/>
            <person name="Sirota M."/>
            <person name="Sisneros N.B."/>
            <person name="Smith C.D."/>
            <person name="Smith T.F."/>
            <person name="Spieth J."/>
            <person name="Stage D.E."/>
            <person name="Stark A."/>
            <person name="Stephan W."/>
            <person name="Strausberg R.L."/>
            <person name="Strempel S."/>
            <person name="Sturgill D."/>
            <person name="Sutton G."/>
            <person name="Sutton G.G."/>
            <person name="Tao W."/>
            <person name="Teichmann S."/>
            <person name="Tobari Y.N."/>
            <person name="Tomimura Y."/>
            <person name="Tsolas J.M."/>
            <person name="Valente V.L."/>
            <person name="Venter E."/>
            <person name="Venter J.C."/>
            <person name="Vicario S."/>
            <person name="Vieira F.G."/>
            <person name="Vilella A.J."/>
            <person name="Villasante A."/>
            <person name="Walenz B."/>
            <person name="Wang J."/>
            <person name="Wasserman M."/>
            <person name="Watts T."/>
            <person name="Wilson D."/>
            <person name="Wilson R.K."/>
            <person name="Wing R.A."/>
            <person name="Wolfner M.F."/>
            <person name="Wong A."/>
            <person name="Wong G.K."/>
            <person name="Wu C.I."/>
            <person name="Wu G."/>
            <person name="Yamamoto D."/>
            <person name="Yang H.P."/>
            <person name="Yang S.P."/>
            <person name="Yorke J.A."/>
            <person name="Yoshida K."/>
            <person name="Zdobnov E."/>
            <person name="Zhang P."/>
            <person name="Zhang Y."/>
            <person name="Zimin A.V."/>
            <person name="Baldwin J."/>
            <person name="Abdouelleil A."/>
            <person name="Abdulkadir J."/>
            <person name="Abebe A."/>
            <person name="Abera B."/>
            <person name="Abreu J."/>
            <person name="Acer S.C."/>
            <person name="Aftuck L."/>
            <person name="Alexander A."/>
            <person name="An P."/>
            <person name="Anderson E."/>
            <person name="Anderson S."/>
            <person name="Arachi H."/>
            <person name="Azer M."/>
            <person name="Bachantsang P."/>
            <person name="Barry A."/>
            <person name="Bayul T."/>
            <person name="Berlin A."/>
            <person name="Bessette D."/>
            <person name="Bloom T."/>
            <person name="Blye J."/>
            <person name="Boguslavskiy L."/>
            <person name="Bonnet C."/>
            <person name="Boukhgalter B."/>
            <person name="Bourzgui I."/>
            <person name="Brown A."/>
            <person name="Cahill P."/>
            <person name="Channer S."/>
            <person name="Cheshatsang Y."/>
            <person name="Chuda L."/>
            <person name="Citroen M."/>
            <person name="Collymore A."/>
            <person name="Cooke P."/>
            <person name="Costello M."/>
            <person name="D'Aco K."/>
            <person name="Daza R."/>
            <person name="De Haan G."/>
            <person name="DeGray S."/>
            <person name="DeMaso C."/>
            <person name="Dhargay N."/>
            <person name="Dooley K."/>
            <person name="Dooley E."/>
            <person name="Doricent M."/>
            <person name="Dorje P."/>
            <person name="Dorjee K."/>
            <person name="Dupes A."/>
            <person name="Elong R."/>
            <person name="Falk J."/>
            <person name="Farina A."/>
            <person name="Faro S."/>
            <person name="Ferguson D."/>
            <person name="Fisher S."/>
            <person name="Foley C.D."/>
            <person name="Franke A."/>
            <person name="Friedrich D."/>
            <person name="Gadbois L."/>
            <person name="Gearin G."/>
            <person name="Gearin C.R."/>
            <person name="Giannoukos G."/>
            <person name="Goode T."/>
            <person name="Graham J."/>
            <person name="Grandbois E."/>
            <person name="Grewal S."/>
            <person name="Gyaltsen K."/>
            <person name="Hafez N."/>
            <person name="Hagos B."/>
            <person name="Hall J."/>
            <person name="Henson C."/>
            <person name="Hollinger A."/>
            <person name="Honan T."/>
            <person name="Huard M.D."/>
            <person name="Hughes L."/>
            <person name="Hurhula B."/>
            <person name="Husby M.E."/>
            <person name="Kamat A."/>
            <person name="Kanga B."/>
            <person name="Kashin S."/>
            <person name="Khazanovich D."/>
            <person name="Kisner P."/>
            <person name="Lance K."/>
            <person name="Lara M."/>
            <person name="Lee W."/>
            <person name="Lennon N."/>
            <person name="Letendre F."/>
            <person name="LeVine R."/>
            <person name="Lipovsky A."/>
            <person name="Liu X."/>
            <person name="Liu J."/>
            <person name="Liu S."/>
            <person name="Lokyitsang T."/>
            <person name="Lokyitsang Y."/>
            <person name="Lubonja R."/>
            <person name="Lui A."/>
            <person name="MacDonald P."/>
            <person name="Magnisalis V."/>
            <person name="Maru K."/>
            <person name="Matthews C."/>
            <person name="McCusker W."/>
            <person name="McDonough S."/>
            <person name="Mehta T."/>
            <person name="Meldrim J."/>
            <person name="Meneus L."/>
            <person name="Mihai O."/>
            <person name="Mihalev A."/>
            <person name="Mihova T."/>
            <person name="Mittelman R."/>
            <person name="Mlenga V."/>
            <person name="Montmayeur A."/>
            <person name="Mulrain L."/>
            <person name="Navidi A."/>
            <person name="Naylor J."/>
            <person name="Negash T."/>
            <person name="Nguyen T."/>
            <person name="Nguyen N."/>
            <person name="Nicol R."/>
            <person name="Norbu C."/>
            <person name="Norbu N."/>
            <person name="Novod N."/>
            <person name="O'Neill B."/>
            <person name="Osman S."/>
            <person name="Markiewicz E."/>
            <person name="Oyono O.L."/>
            <person name="Patti C."/>
            <person name="Phunkhang P."/>
            <person name="Pierre F."/>
            <person name="Priest M."/>
            <person name="Raghuraman S."/>
            <person name="Rege F."/>
            <person name="Reyes R."/>
            <person name="Rise C."/>
            <person name="Rogov P."/>
            <person name="Ross K."/>
            <person name="Ryan E."/>
            <person name="Settipalli S."/>
            <person name="Shea T."/>
            <person name="Sherpa N."/>
            <person name="Shi L."/>
            <person name="Shih D."/>
            <person name="Sparrow T."/>
            <person name="Spaulding J."/>
            <person name="Stalker J."/>
            <person name="Stange-Thomann N."/>
            <person name="Stavropoulos S."/>
            <person name="Stone C."/>
            <person name="Strader C."/>
            <person name="Tesfaye S."/>
            <person name="Thomson T."/>
            <person name="Thoulutsang Y."/>
            <person name="Thoulutsang D."/>
            <person name="Topham K."/>
            <person name="Topping I."/>
            <person name="Tsamla T."/>
            <person name="Vassiliev H."/>
            <person name="Vo A."/>
            <person name="Wangchuk T."/>
            <person name="Wangdi T."/>
            <person name="Weiand M."/>
            <person name="Wilkinson J."/>
            <person name="Wilson A."/>
            <person name="Yadav S."/>
            <person name="Young G."/>
            <person name="Yu Q."/>
            <person name="Zembek L."/>
            <person name="Zhong D."/>
            <person name="Zimmer A."/>
            <person name="Zwirko Z."/>
            <person name="Jaffe D.B."/>
            <person name="Alvarez P."/>
            <person name="Brockman W."/>
            <person name="Butler J."/>
            <person name="Chin C."/>
            <person name="Gnerre S."/>
            <person name="Grabherr M."/>
            <person name="Kleber M."/>
            <person name="Mauceli E."/>
            <person name="MacCallum I."/>
        </authorList>
    </citation>
    <scope>NUCLEOTIDE SEQUENCE [LARGE SCALE GENOMIC DNA]</scope>
    <source>
        <strain evidence="4">MSH-3 / Tucson 14011-0111.49</strain>
    </source>
</reference>